<feature type="compositionally biased region" description="Polar residues" evidence="1">
    <location>
        <begin position="202"/>
        <end position="221"/>
    </location>
</feature>
<protein>
    <recommendedName>
        <fullName evidence="4">Xylulose kinase-1</fullName>
    </recommendedName>
</protein>
<feature type="region of interest" description="Disordered" evidence="1">
    <location>
        <begin position="201"/>
        <end position="221"/>
    </location>
</feature>
<organism evidence="2 3">
    <name type="scientific">Tanacetum coccineum</name>
    <dbReference type="NCBI Taxonomy" id="301880"/>
    <lineage>
        <taxon>Eukaryota</taxon>
        <taxon>Viridiplantae</taxon>
        <taxon>Streptophyta</taxon>
        <taxon>Embryophyta</taxon>
        <taxon>Tracheophyta</taxon>
        <taxon>Spermatophyta</taxon>
        <taxon>Magnoliopsida</taxon>
        <taxon>eudicotyledons</taxon>
        <taxon>Gunneridae</taxon>
        <taxon>Pentapetalae</taxon>
        <taxon>asterids</taxon>
        <taxon>campanulids</taxon>
        <taxon>Asterales</taxon>
        <taxon>Asteraceae</taxon>
        <taxon>Asteroideae</taxon>
        <taxon>Anthemideae</taxon>
        <taxon>Anthemidinae</taxon>
        <taxon>Tanacetum</taxon>
    </lineage>
</organism>
<reference evidence="2" key="2">
    <citation type="submission" date="2022-01" db="EMBL/GenBank/DDBJ databases">
        <authorList>
            <person name="Yamashiro T."/>
            <person name="Shiraishi A."/>
            <person name="Satake H."/>
            <person name="Nakayama K."/>
        </authorList>
    </citation>
    <scope>NUCLEOTIDE SEQUENCE</scope>
</reference>
<evidence type="ECO:0008006" key="4">
    <source>
        <dbReference type="Google" id="ProtNLM"/>
    </source>
</evidence>
<comment type="caution">
    <text evidence="2">The sequence shown here is derived from an EMBL/GenBank/DDBJ whole genome shotgun (WGS) entry which is preliminary data.</text>
</comment>
<gene>
    <name evidence="2" type="ORF">Tco_0707034</name>
</gene>
<evidence type="ECO:0000313" key="2">
    <source>
        <dbReference type="EMBL" id="GJS74193.1"/>
    </source>
</evidence>
<dbReference type="Proteomes" id="UP001151760">
    <property type="component" value="Unassembled WGS sequence"/>
</dbReference>
<evidence type="ECO:0000256" key="1">
    <source>
        <dbReference type="SAM" id="MobiDB-lite"/>
    </source>
</evidence>
<name>A0ABQ4YB97_9ASTR</name>
<reference evidence="2" key="1">
    <citation type="journal article" date="2022" name="Int. J. Mol. Sci.">
        <title>Draft Genome of Tanacetum Coccineum: Genomic Comparison of Closely Related Tanacetum-Family Plants.</title>
        <authorList>
            <person name="Yamashiro T."/>
            <person name="Shiraishi A."/>
            <person name="Nakayama K."/>
            <person name="Satake H."/>
        </authorList>
    </citation>
    <scope>NUCLEOTIDE SEQUENCE</scope>
</reference>
<accession>A0ABQ4YB97</accession>
<dbReference type="EMBL" id="BQNB010010212">
    <property type="protein sequence ID" value="GJS74193.1"/>
    <property type="molecule type" value="Genomic_DNA"/>
</dbReference>
<sequence>MVACLEKSEGNVDFHEIVDFLTASSVHYALIVSPTIYACYIEQFWNTAYSQIVNDVKQIHATVDGQTVVISESSVRSDLHFNDEDANGQKFNFSKLIFDGMLRNMDTNTKKYLMYPRFLQLFLNNQITLVEPFNDVYQTPAHIKKVFTNMKRKGKDFSRRVTPLFASMLAPPVVESEGSGQPSEPQPAPSTAQPIIKEQIPVSESSSPQNTQSPRQALQEDTQFPHTSVPIPNVAYEVVFKEWNDRVVRATTTAASLDAVQASGNISKTQSMAMSNDPHSQEISLGDRPKCQEAMGVSLLRVVLRGHLNIPMIYLS</sequence>
<evidence type="ECO:0000313" key="3">
    <source>
        <dbReference type="Proteomes" id="UP001151760"/>
    </source>
</evidence>
<keyword evidence="3" id="KW-1185">Reference proteome</keyword>
<proteinExistence type="predicted"/>